<protein>
    <submittedName>
        <fullName evidence="1">Uncharacterized protein</fullName>
    </submittedName>
</protein>
<organism evidence="1 2">
    <name type="scientific">Smallanthus sonchifolius</name>
    <dbReference type="NCBI Taxonomy" id="185202"/>
    <lineage>
        <taxon>Eukaryota</taxon>
        <taxon>Viridiplantae</taxon>
        <taxon>Streptophyta</taxon>
        <taxon>Embryophyta</taxon>
        <taxon>Tracheophyta</taxon>
        <taxon>Spermatophyta</taxon>
        <taxon>Magnoliopsida</taxon>
        <taxon>eudicotyledons</taxon>
        <taxon>Gunneridae</taxon>
        <taxon>Pentapetalae</taxon>
        <taxon>asterids</taxon>
        <taxon>campanulids</taxon>
        <taxon>Asterales</taxon>
        <taxon>Asteraceae</taxon>
        <taxon>Asteroideae</taxon>
        <taxon>Heliantheae alliance</taxon>
        <taxon>Millerieae</taxon>
        <taxon>Smallanthus</taxon>
    </lineage>
</organism>
<evidence type="ECO:0000313" key="1">
    <source>
        <dbReference type="EMBL" id="KAI3800123.1"/>
    </source>
</evidence>
<keyword evidence="2" id="KW-1185">Reference proteome</keyword>
<evidence type="ECO:0000313" key="2">
    <source>
        <dbReference type="Proteomes" id="UP001056120"/>
    </source>
</evidence>
<sequence>MANPLRCQRIGCNATFTEDDNPDDSCTYHESCRIPTFFNNVLAVIMSSVAESVSRLSNLFVLCAWVLFTDWRSLFLQGPFFHDGMKEWSCCKKRSHDFSLFLEIPGCKTGKHTTEKPVTAKAPAASKPAIKTSTPAINVSAKEACPRCRQGFFCSDHGSQVKDVNSQPSYQVQSTREEGNSDLQESVKAPVKKIVDINQPQICRNKGCGQTFKEIDNHEIACNHHPGPAVFHDRMRGWKCCDIHVKEFDEFMAIPPCTKGWHNADAAS</sequence>
<gene>
    <name evidence="1" type="ORF">L1987_35433</name>
</gene>
<reference evidence="1 2" key="2">
    <citation type="journal article" date="2022" name="Mol. Ecol. Resour.">
        <title>The genomes of chicory, endive, great burdock and yacon provide insights into Asteraceae paleo-polyploidization history and plant inulin production.</title>
        <authorList>
            <person name="Fan W."/>
            <person name="Wang S."/>
            <person name="Wang H."/>
            <person name="Wang A."/>
            <person name="Jiang F."/>
            <person name="Liu H."/>
            <person name="Zhao H."/>
            <person name="Xu D."/>
            <person name="Zhang Y."/>
        </authorList>
    </citation>
    <scope>NUCLEOTIDE SEQUENCE [LARGE SCALE GENOMIC DNA]</scope>
    <source>
        <strain evidence="2">cv. Yunnan</strain>
        <tissue evidence="1">Leaves</tissue>
    </source>
</reference>
<reference evidence="2" key="1">
    <citation type="journal article" date="2022" name="Mol. Ecol. Resour.">
        <title>The genomes of chicory, endive, great burdock and yacon provide insights into Asteraceae palaeo-polyploidization history and plant inulin production.</title>
        <authorList>
            <person name="Fan W."/>
            <person name="Wang S."/>
            <person name="Wang H."/>
            <person name="Wang A."/>
            <person name="Jiang F."/>
            <person name="Liu H."/>
            <person name="Zhao H."/>
            <person name="Xu D."/>
            <person name="Zhang Y."/>
        </authorList>
    </citation>
    <scope>NUCLEOTIDE SEQUENCE [LARGE SCALE GENOMIC DNA]</scope>
    <source>
        <strain evidence="2">cv. Yunnan</strain>
    </source>
</reference>
<name>A0ACB9HVV9_9ASTR</name>
<proteinExistence type="predicted"/>
<dbReference type="EMBL" id="CM042028">
    <property type="protein sequence ID" value="KAI3800123.1"/>
    <property type="molecule type" value="Genomic_DNA"/>
</dbReference>
<accession>A0ACB9HVV9</accession>
<comment type="caution">
    <text evidence="1">The sequence shown here is derived from an EMBL/GenBank/DDBJ whole genome shotgun (WGS) entry which is preliminary data.</text>
</comment>
<dbReference type="Proteomes" id="UP001056120">
    <property type="component" value="Linkage Group LG11"/>
</dbReference>